<dbReference type="Pfam" id="PF00266">
    <property type="entry name" value="Aminotran_5"/>
    <property type="match status" value="1"/>
</dbReference>
<dbReference type="SUPFAM" id="SSF53383">
    <property type="entry name" value="PLP-dependent transferases"/>
    <property type="match status" value="1"/>
</dbReference>
<dbReference type="InterPro" id="IPR015421">
    <property type="entry name" value="PyrdxlP-dep_Trfase_major"/>
</dbReference>
<keyword evidence="17" id="KW-1185">Reference proteome</keyword>
<dbReference type="EC" id="2.8.1.7" evidence="4"/>
<keyword evidence="8" id="KW-0663">Pyridoxal phosphate</keyword>
<comment type="function">
    <text evidence="2">Catalyzes the removal of elemental sulfur atoms from cysteine to produce alanine. Seems to participate in the biosynthesis of the nitrogenase metalloclusters by providing the inorganic sulfur required for the Fe-S core formation.</text>
</comment>
<accession>A0A251ZTZ9</accession>
<dbReference type="PROSITE" id="PS00595">
    <property type="entry name" value="AA_TRANSFER_CLASS_5"/>
    <property type="match status" value="1"/>
</dbReference>
<dbReference type="PIRSF" id="PIRSF005572">
    <property type="entry name" value="NifS"/>
    <property type="match status" value="1"/>
</dbReference>
<dbReference type="FunFam" id="3.40.640.10:FF:000084">
    <property type="entry name" value="IscS-like cysteine desulfurase"/>
    <property type="match status" value="1"/>
</dbReference>
<comment type="caution">
    <text evidence="16">The sequence shown here is derived from an EMBL/GenBank/DDBJ whole genome shotgun (WGS) entry which is preliminary data.</text>
</comment>
<dbReference type="Proteomes" id="UP000194946">
    <property type="component" value="Unassembled WGS sequence"/>
</dbReference>
<feature type="domain" description="Aminotransferase class V" evidence="15">
    <location>
        <begin position="5"/>
        <end position="368"/>
    </location>
</feature>
<dbReference type="InterPro" id="IPR020578">
    <property type="entry name" value="Aminotrans_V_PyrdxlP_BS"/>
</dbReference>
<evidence type="ECO:0000256" key="4">
    <source>
        <dbReference type="ARBA" id="ARBA00012239"/>
    </source>
</evidence>
<evidence type="ECO:0000256" key="3">
    <source>
        <dbReference type="ARBA" id="ARBA00006490"/>
    </source>
</evidence>
<dbReference type="InterPro" id="IPR015422">
    <property type="entry name" value="PyrdxlP-dep_Trfase_small"/>
</dbReference>
<dbReference type="PANTHER" id="PTHR11601">
    <property type="entry name" value="CYSTEINE DESULFURYLASE FAMILY MEMBER"/>
    <property type="match status" value="1"/>
</dbReference>
<evidence type="ECO:0000256" key="7">
    <source>
        <dbReference type="ARBA" id="ARBA00022723"/>
    </source>
</evidence>
<evidence type="ECO:0000313" key="16">
    <source>
        <dbReference type="EMBL" id="OUI78140.1"/>
    </source>
</evidence>
<proteinExistence type="inferred from homology"/>
<dbReference type="AlphaFoldDB" id="A0A251ZTZ9"/>
<keyword evidence="6 16" id="KW-0808">Transferase</keyword>
<comment type="cofactor">
    <cofactor evidence="1 14">
        <name>pyridoxal 5'-phosphate</name>
        <dbReference type="ChEBI" id="CHEBI:597326"/>
    </cofactor>
</comment>
<dbReference type="GO" id="GO:0031071">
    <property type="term" value="F:cysteine desulfurase activity"/>
    <property type="evidence" value="ECO:0007669"/>
    <property type="project" value="UniProtKB-EC"/>
</dbReference>
<evidence type="ECO:0000256" key="2">
    <source>
        <dbReference type="ARBA" id="ARBA00003120"/>
    </source>
</evidence>
<dbReference type="Gene3D" id="3.40.640.10">
    <property type="entry name" value="Type I PLP-dependent aspartate aminotransferase-like (Major domain)"/>
    <property type="match status" value="1"/>
</dbReference>
<dbReference type="InterPro" id="IPR016454">
    <property type="entry name" value="Cysteine_dSase"/>
</dbReference>
<evidence type="ECO:0000313" key="17">
    <source>
        <dbReference type="Proteomes" id="UP000194946"/>
    </source>
</evidence>
<keyword evidence="10" id="KW-0411">Iron-sulfur</keyword>
<evidence type="ECO:0000256" key="6">
    <source>
        <dbReference type="ARBA" id="ARBA00022679"/>
    </source>
</evidence>
<evidence type="ECO:0000256" key="8">
    <source>
        <dbReference type="ARBA" id="ARBA00022898"/>
    </source>
</evidence>
<evidence type="ECO:0000256" key="9">
    <source>
        <dbReference type="ARBA" id="ARBA00023004"/>
    </source>
</evidence>
<dbReference type="PANTHER" id="PTHR11601:SF34">
    <property type="entry name" value="CYSTEINE DESULFURASE"/>
    <property type="match status" value="1"/>
</dbReference>
<protein>
    <recommendedName>
        <fullName evidence="5">Cysteine desulfurase</fullName>
        <ecNumber evidence="4">2.8.1.7</ecNumber>
    </recommendedName>
    <alternativeName>
        <fullName evidence="12">Nitrogenase metalloclusters biosynthesis protein NifS</fullName>
    </alternativeName>
</protein>
<reference evidence="17" key="1">
    <citation type="submission" date="2014-06" db="EMBL/GenBank/DDBJ databases">
        <authorList>
            <person name="Winans N.J."/>
            <person name="Newell P.D."/>
            <person name="Douglas A.E."/>
        </authorList>
    </citation>
    <scope>NUCLEOTIDE SEQUENCE [LARGE SCALE GENOMIC DNA]</scope>
    <source>
        <strain evidence="17">DmL_052</strain>
    </source>
</reference>
<evidence type="ECO:0000256" key="5">
    <source>
        <dbReference type="ARBA" id="ARBA00013558"/>
    </source>
</evidence>
<comment type="similarity">
    <text evidence="3">Belongs to the class-V pyridoxal-phosphate-dependent aminotransferase family. NifS/IscS subfamily.</text>
</comment>
<sequence length="384" mass="42250">MDQFIYLDYQATTPCDPRVVETMLPYFTDYFANSHSDHSFGQRANQAVETAREQVASLLGVLAQEIIFTSGATEANNIAIQGAVKYRLKQNHTARQVITVCTEHKSVLEVVNALAEWGIDVVTLPVNREGLVDHEALKEALQTPTLLVSIMAANNETSIIQPVNELAKIAHEYGAIFHCDMAQIIGKIDHLSLENIDLASLSGHKIYAPKGVGVLYVRRKPRVRLSPLFYGGYQERGIRSGTLPVPLIVGMGKACEIMCQEGKEEAQCLIYYKKLLIDGLKHNIVNIKINGSIKKSLPGSVNLHFPGVQALDILNRIPHLCLSTGSACTVSSLMPSYVLLAMGLSKEEALQSFRLSFGRMTTQAQVREVIDALSCAYHDIMAGR</sequence>
<comment type="catalytic activity">
    <reaction evidence="13">
        <text>(sulfur carrier)-H + L-cysteine = (sulfur carrier)-SH + L-alanine</text>
        <dbReference type="Rhea" id="RHEA:43892"/>
        <dbReference type="Rhea" id="RHEA-COMP:14737"/>
        <dbReference type="Rhea" id="RHEA-COMP:14739"/>
        <dbReference type="ChEBI" id="CHEBI:29917"/>
        <dbReference type="ChEBI" id="CHEBI:35235"/>
        <dbReference type="ChEBI" id="CHEBI:57972"/>
        <dbReference type="ChEBI" id="CHEBI:64428"/>
        <dbReference type="EC" id="2.8.1.7"/>
    </reaction>
</comment>
<organism evidence="16 17">
    <name type="scientific">Commensalibacter intestini</name>
    <dbReference type="NCBI Taxonomy" id="479936"/>
    <lineage>
        <taxon>Bacteria</taxon>
        <taxon>Pseudomonadati</taxon>
        <taxon>Pseudomonadota</taxon>
        <taxon>Alphaproteobacteria</taxon>
        <taxon>Acetobacterales</taxon>
        <taxon>Acetobacteraceae</taxon>
    </lineage>
</organism>
<evidence type="ECO:0000256" key="11">
    <source>
        <dbReference type="ARBA" id="ARBA00023231"/>
    </source>
</evidence>
<dbReference type="InterPro" id="IPR015424">
    <property type="entry name" value="PyrdxlP-dep_Trfase"/>
</dbReference>
<dbReference type="InterPro" id="IPR000192">
    <property type="entry name" value="Aminotrans_V_dom"/>
</dbReference>
<dbReference type="GO" id="GO:0051536">
    <property type="term" value="F:iron-sulfur cluster binding"/>
    <property type="evidence" value="ECO:0007669"/>
    <property type="project" value="UniProtKB-KW"/>
</dbReference>
<keyword evidence="11" id="KW-0535">Nitrogen fixation</keyword>
<name>A0A251ZTZ9_9PROT</name>
<evidence type="ECO:0000256" key="14">
    <source>
        <dbReference type="RuleBase" id="RU004504"/>
    </source>
</evidence>
<dbReference type="EMBL" id="JOPB01000007">
    <property type="protein sequence ID" value="OUI78140.1"/>
    <property type="molecule type" value="Genomic_DNA"/>
</dbReference>
<dbReference type="Gene3D" id="3.90.1150.10">
    <property type="entry name" value="Aspartate Aminotransferase, domain 1"/>
    <property type="match status" value="1"/>
</dbReference>
<evidence type="ECO:0000256" key="10">
    <source>
        <dbReference type="ARBA" id="ARBA00023014"/>
    </source>
</evidence>
<evidence type="ECO:0000256" key="12">
    <source>
        <dbReference type="ARBA" id="ARBA00031911"/>
    </source>
</evidence>
<dbReference type="GO" id="GO:0046872">
    <property type="term" value="F:metal ion binding"/>
    <property type="evidence" value="ECO:0007669"/>
    <property type="project" value="UniProtKB-KW"/>
</dbReference>
<evidence type="ECO:0000256" key="1">
    <source>
        <dbReference type="ARBA" id="ARBA00001933"/>
    </source>
</evidence>
<gene>
    <name evidence="16" type="ORF">HK18_08790</name>
</gene>
<dbReference type="RefSeq" id="WP_086632284.1">
    <property type="nucleotide sequence ID" value="NZ_JOPB01000007.1"/>
</dbReference>
<keyword evidence="7" id="KW-0479">Metal-binding</keyword>
<evidence type="ECO:0000259" key="15">
    <source>
        <dbReference type="Pfam" id="PF00266"/>
    </source>
</evidence>
<keyword evidence="9" id="KW-0408">Iron</keyword>
<evidence type="ECO:0000256" key="13">
    <source>
        <dbReference type="ARBA" id="ARBA00050776"/>
    </source>
</evidence>